<dbReference type="EMBL" id="QGNW01000179">
    <property type="protein sequence ID" value="RVW87881.1"/>
    <property type="molecule type" value="Genomic_DNA"/>
</dbReference>
<accession>A0A438HTT1</accession>
<protein>
    <recommendedName>
        <fullName evidence="4">Reverse transcriptase Ty1/copia-type domain-containing protein</fullName>
    </recommendedName>
</protein>
<evidence type="ECO:0000313" key="3">
    <source>
        <dbReference type="Proteomes" id="UP000288805"/>
    </source>
</evidence>
<proteinExistence type="predicted"/>
<organism evidence="2 3">
    <name type="scientific">Vitis vinifera</name>
    <name type="common">Grape</name>
    <dbReference type="NCBI Taxonomy" id="29760"/>
    <lineage>
        <taxon>Eukaryota</taxon>
        <taxon>Viridiplantae</taxon>
        <taxon>Streptophyta</taxon>
        <taxon>Embryophyta</taxon>
        <taxon>Tracheophyta</taxon>
        <taxon>Spermatophyta</taxon>
        <taxon>Magnoliopsida</taxon>
        <taxon>eudicotyledons</taxon>
        <taxon>Gunneridae</taxon>
        <taxon>Pentapetalae</taxon>
        <taxon>rosids</taxon>
        <taxon>Vitales</taxon>
        <taxon>Vitaceae</taxon>
        <taxon>Viteae</taxon>
        <taxon>Vitis</taxon>
    </lineage>
</organism>
<comment type="caution">
    <text evidence="2">The sequence shown here is derived from an EMBL/GenBank/DDBJ whole genome shotgun (WGS) entry which is preliminary data.</text>
</comment>
<gene>
    <name evidence="2" type="ORF">CK203_039749</name>
</gene>
<name>A0A438HTT1_VITVI</name>
<feature type="region of interest" description="Disordered" evidence="1">
    <location>
        <begin position="1"/>
        <end position="74"/>
    </location>
</feature>
<sequence length="199" mass="22513">MFSDDDSTDRKAFSPLALRTGTDDRNERWRERWKSDQNTESQPNISQANPLNDDPLDETNISSPNPSSIPKTSSLDNASHGLSVLIALRKGAHSALCILLQKLEEEVFMALSTSSEIMLGVGKVWGLEVLKKFLVREYEIKDLGALRYFLSMEFARSKKVIFVSQRKYVLDLLEEIDLVGCKLVETPVEPILDYTSKCR</sequence>
<reference evidence="2 3" key="1">
    <citation type="journal article" date="2018" name="PLoS Genet.">
        <title>Population sequencing reveals clonal diversity and ancestral inbreeding in the grapevine cultivar Chardonnay.</title>
        <authorList>
            <person name="Roach M.J."/>
            <person name="Johnson D.L."/>
            <person name="Bohlmann J."/>
            <person name="van Vuuren H.J."/>
            <person name="Jones S.J."/>
            <person name="Pretorius I.S."/>
            <person name="Schmidt S.A."/>
            <person name="Borneman A.R."/>
        </authorList>
    </citation>
    <scope>NUCLEOTIDE SEQUENCE [LARGE SCALE GENOMIC DNA]</scope>
    <source>
        <strain evidence="3">cv. Chardonnay</strain>
        <tissue evidence="2">Leaf</tissue>
    </source>
</reference>
<feature type="compositionally biased region" description="Basic and acidic residues" evidence="1">
    <location>
        <begin position="21"/>
        <end position="37"/>
    </location>
</feature>
<dbReference type="Proteomes" id="UP000288805">
    <property type="component" value="Unassembled WGS sequence"/>
</dbReference>
<evidence type="ECO:0008006" key="4">
    <source>
        <dbReference type="Google" id="ProtNLM"/>
    </source>
</evidence>
<evidence type="ECO:0000313" key="2">
    <source>
        <dbReference type="EMBL" id="RVW87881.1"/>
    </source>
</evidence>
<evidence type="ECO:0000256" key="1">
    <source>
        <dbReference type="SAM" id="MobiDB-lite"/>
    </source>
</evidence>
<dbReference type="AlphaFoldDB" id="A0A438HTT1"/>
<feature type="compositionally biased region" description="Polar residues" evidence="1">
    <location>
        <begin position="38"/>
        <end position="50"/>
    </location>
</feature>
<feature type="compositionally biased region" description="Low complexity" evidence="1">
    <location>
        <begin position="59"/>
        <end position="74"/>
    </location>
</feature>